<evidence type="ECO:0000256" key="5">
    <source>
        <dbReference type="SAM" id="MobiDB-lite"/>
    </source>
</evidence>
<keyword evidence="2" id="KW-0645">Protease</keyword>
<dbReference type="Gene3D" id="3.90.1720.10">
    <property type="entry name" value="endopeptidase domain like (from Nostoc punctiforme)"/>
    <property type="match status" value="1"/>
</dbReference>
<organism evidence="8 9">
    <name type="scientific">Anaerobium acetethylicum</name>
    <dbReference type="NCBI Taxonomy" id="1619234"/>
    <lineage>
        <taxon>Bacteria</taxon>
        <taxon>Bacillati</taxon>
        <taxon>Bacillota</taxon>
        <taxon>Clostridia</taxon>
        <taxon>Lachnospirales</taxon>
        <taxon>Lachnospiraceae</taxon>
        <taxon>Anaerobium</taxon>
    </lineage>
</organism>
<keyword evidence="6" id="KW-0812">Transmembrane</keyword>
<proteinExistence type="inferred from homology"/>
<evidence type="ECO:0000256" key="1">
    <source>
        <dbReference type="ARBA" id="ARBA00007074"/>
    </source>
</evidence>
<feature type="transmembrane region" description="Helical" evidence="6">
    <location>
        <begin position="281"/>
        <end position="311"/>
    </location>
</feature>
<evidence type="ECO:0000313" key="9">
    <source>
        <dbReference type="Proteomes" id="UP000199315"/>
    </source>
</evidence>
<feature type="domain" description="NlpC/P60" evidence="7">
    <location>
        <begin position="501"/>
        <end position="633"/>
    </location>
</feature>
<dbReference type="Proteomes" id="UP000199315">
    <property type="component" value="Unassembled WGS sequence"/>
</dbReference>
<dbReference type="PROSITE" id="PS51935">
    <property type="entry name" value="NLPC_P60"/>
    <property type="match status" value="1"/>
</dbReference>
<dbReference type="GO" id="GO:0006508">
    <property type="term" value="P:proteolysis"/>
    <property type="evidence" value="ECO:0007669"/>
    <property type="project" value="UniProtKB-KW"/>
</dbReference>
<dbReference type="InterPro" id="IPR000064">
    <property type="entry name" value="NLP_P60_dom"/>
</dbReference>
<keyword evidence="9" id="KW-1185">Reference proteome</keyword>
<gene>
    <name evidence="8" type="ORF">SAMN05421730_100675</name>
</gene>
<keyword evidence="3" id="KW-0378">Hydrolase</keyword>
<feature type="region of interest" description="Disordered" evidence="5">
    <location>
        <begin position="46"/>
        <end position="70"/>
    </location>
</feature>
<dbReference type="EMBL" id="FMKA01000006">
    <property type="protein sequence ID" value="SCP96783.1"/>
    <property type="molecule type" value="Genomic_DNA"/>
</dbReference>
<dbReference type="InterPro" id="IPR051202">
    <property type="entry name" value="Peptidase_C40"/>
</dbReference>
<accession>A0A1D3TSE6</accession>
<dbReference type="InterPro" id="IPR038765">
    <property type="entry name" value="Papain-like_cys_pep_sf"/>
</dbReference>
<keyword evidence="6" id="KW-0472">Membrane</keyword>
<keyword evidence="6" id="KW-1133">Transmembrane helix</keyword>
<dbReference type="AlphaFoldDB" id="A0A1D3TSE6"/>
<sequence>MNIKKVDDKPMVIHTKEKAKIHSHVPKGASIKGSNIYTVDRSPKIKGSAVANEKQSKSYRKSTIHKTKADRTGRISKFCKGIQNSNQPIKVKKTTLRNAGVVGAKTATDHMEGGREVQQAAGIMYEASKPVTGTASRGAALFKRQAIAAKQRKIKQVQAGKKIAKKAAKKTVKDVSKKVAKETTKETAKKTAKITAKVTTKVAASAAGTAVAPGVGTAIGFAAGEVVGAKIEHDDMVRSNRARKVKFFLDKMKAQNDQQDSLAKLVKDLVFRRASMVIKQIIAVIGPFLLLLVLLIALICVPVIAVVATIYNSPFALFLPPLEAGDTVQTVTSAYVAEFNRDVNTLANDHTGYDSGEVVYVDYEGTDANPSNYYDIMCVYMVKHGIGDAATIMNDTSKGWLQDVVDDMCSYTTSSRTESHDNGDGTTSSETILSVNVSIKSYRDMITIYGFSSEQIALLNEMMSPENLAMIGYSGGGGGGGNSVSSLTQAEINAILNTISDSTQKSVLSYALTKVGYPYSQDLRDTGNYYDCSSLAYYSWRAAGVDISYGGATTAAAEAQGLNEAGKSVTEAELQPGDLIFYSYTNNGRYMNISHVGIYAGNGKMVEAKNEAEGVVYGDFHSGSAVLYARPNK</sequence>
<comment type="similarity">
    <text evidence="1">Belongs to the peptidase C40 family.</text>
</comment>
<evidence type="ECO:0000256" key="6">
    <source>
        <dbReference type="SAM" id="Phobius"/>
    </source>
</evidence>
<dbReference type="STRING" id="1619234.SAMN05421730_100675"/>
<evidence type="ECO:0000256" key="4">
    <source>
        <dbReference type="ARBA" id="ARBA00022807"/>
    </source>
</evidence>
<evidence type="ECO:0000313" key="8">
    <source>
        <dbReference type="EMBL" id="SCP96783.1"/>
    </source>
</evidence>
<dbReference type="GO" id="GO:0008234">
    <property type="term" value="F:cysteine-type peptidase activity"/>
    <property type="evidence" value="ECO:0007669"/>
    <property type="project" value="UniProtKB-KW"/>
</dbReference>
<dbReference type="PANTHER" id="PTHR47053">
    <property type="entry name" value="MUREIN DD-ENDOPEPTIDASE MEPH-RELATED"/>
    <property type="match status" value="1"/>
</dbReference>
<evidence type="ECO:0000259" key="7">
    <source>
        <dbReference type="PROSITE" id="PS51935"/>
    </source>
</evidence>
<dbReference type="SUPFAM" id="SSF54001">
    <property type="entry name" value="Cysteine proteinases"/>
    <property type="match status" value="1"/>
</dbReference>
<reference evidence="8 9" key="1">
    <citation type="submission" date="2016-09" db="EMBL/GenBank/DDBJ databases">
        <authorList>
            <person name="Capua I."/>
            <person name="De Benedictis P."/>
            <person name="Joannis T."/>
            <person name="Lombin L.H."/>
            <person name="Cattoli G."/>
        </authorList>
    </citation>
    <scope>NUCLEOTIDE SEQUENCE [LARGE SCALE GENOMIC DNA]</scope>
    <source>
        <strain evidence="8 9">GluBS11</strain>
    </source>
</reference>
<evidence type="ECO:0000256" key="3">
    <source>
        <dbReference type="ARBA" id="ARBA00022801"/>
    </source>
</evidence>
<dbReference type="Pfam" id="PF00877">
    <property type="entry name" value="NLPC_P60"/>
    <property type="match status" value="1"/>
</dbReference>
<protein>
    <submittedName>
        <fullName evidence="8">NlpC/P60 family protein</fullName>
    </submittedName>
</protein>
<feature type="compositionally biased region" description="Basic residues" evidence="5">
    <location>
        <begin position="57"/>
        <end position="66"/>
    </location>
</feature>
<evidence type="ECO:0000256" key="2">
    <source>
        <dbReference type="ARBA" id="ARBA00022670"/>
    </source>
</evidence>
<keyword evidence="4" id="KW-0788">Thiol protease</keyword>
<name>A0A1D3TSE6_9FIRM</name>
<dbReference type="PANTHER" id="PTHR47053:SF1">
    <property type="entry name" value="MUREIN DD-ENDOPEPTIDASE MEPH-RELATED"/>
    <property type="match status" value="1"/>
</dbReference>